<keyword evidence="4" id="KW-1185">Reference proteome</keyword>
<dbReference type="Proteomes" id="UP001172673">
    <property type="component" value="Unassembled WGS sequence"/>
</dbReference>
<sequence length="401" mass="45056">MARRNELEYELARIELDKRRLQLDEHQLELERKKLQLESKELDFRQELTQLNTVDLTEDDGFVKSESLPRTTDSSQTSNRNTTSTEPIVDETTTASIKESVSHEQDTIVVERPVKLGSTITIDNAETSASSRPAVHNLTTYANSVQPKSPPVAAPSPQCSPPAQLHVQQHSPPAPVSASRTANSMSQDQDILKKFLGPLPKVDKSETQSESKRTNSSRSEHIKALILKRKNKEEDATKSDSGDSSKAKRRRTSRMQSKQEPETSGAITESEQYELISQYTDVFLKHMQAAEKALDAQAGKNAIAARVRHLNVGRTHPSITLLHREFNTVAMDHAKTPAVRSALQAELDKFEDALPYWSPKCKGLTKQANRQKMITETFKKIADGDFNVDDYEDDYDPYDEL</sequence>
<protein>
    <submittedName>
        <fullName evidence="3">Uncharacterized protein</fullName>
    </submittedName>
</protein>
<feature type="coiled-coil region" evidence="1">
    <location>
        <begin position="4"/>
        <end position="43"/>
    </location>
</feature>
<accession>A0AA38WZJ4</accession>
<comment type="caution">
    <text evidence="3">The sequence shown here is derived from an EMBL/GenBank/DDBJ whole genome shotgun (WGS) entry which is preliminary data.</text>
</comment>
<feature type="compositionally biased region" description="Low complexity" evidence="2">
    <location>
        <begin position="70"/>
        <end position="85"/>
    </location>
</feature>
<proteinExistence type="predicted"/>
<name>A0AA38WZJ4_9EURO</name>
<organism evidence="3 4">
    <name type="scientific">Cladophialophora chaetospira</name>
    <dbReference type="NCBI Taxonomy" id="386627"/>
    <lineage>
        <taxon>Eukaryota</taxon>
        <taxon>Fungi</taxon>
        <taxon>Dikarya</taxon>
        <taxon>Ascomycota</taxon>
        <taxon>Pezizomycotina</taxon>
        <taxon>Eurotiomycetes</taxon>
        <taxon>Chaetothyriomycetidae</taxon>
        <taxon>Chaetothyriales</taxon>
        <taxon>Herpotrichiellaceae</taxon>
        <taxon>Cladophialophora</taxon>
    </lineage>
</organism>
<dbReference type="AlphaFoldDB" id="A0AA38WZJ4"/>
<reference evidence="3" key="1">
    <citation type="submission" date="2022-10" db="EMBL/GenBank/DDBJ databases">
        <title>Culturing micro-colonial fungi from biological soil crusts in the Mojave desert and describing Neophaeococcomyces mojavensis, and introducing the new genera and species Taxawa tesnikishii.</title>
        <authorList>
            <person name="Kurbessoian T."/>
            <person name="Stajich J.E."/>
        </authorList>
    </citation>
    <scope>NUCLEOTIDE SEQUENCE</scope>
    <source>
        <strain evidence="3">TK_41</strain>
    </source>
</reference>
<dbReference type="EMBL" id="JAPDRK010000020">
    <property type="protein sequence ID" value="KAJ9604020.1"/>
    <property type="molecule type" value="Genomic_DNA"/>
</dbReference>
<gene>
    <name evidence="3" type="ORF">H2200_011542</name>
</gene>
<evidence type="ECO:0000256" key="1">
    <source>
        <dbReference type="SAM" id="Coils"/>
    </source>
</evidence>
<feature type="compositionally biased region" description="Basic and acidic residues" evidence="2">
    <location>
        <begin position="201"/>
        <end position="223"/>
    </location>
</feature>
<feature type="compositionally biased region" description="Basic and acidic residues" evidence="2">
    <location>
        <begin position="231"/>
        <end position="246"/>
    </location>
</feature>
<feature type="region of interest" description="Disordered" evidence="2">
    <location>
        <begin position="143"/>
        <end position="269"/>
    </location>
</feature>
<feature type="region of interest" description="Disordered" evidence="2">
    <location>
        <begin position="57"/>
        <end position="106"/>
    </location>
</feature>
<feature type="compositionally biased region" description="Pro residues" evidence="2">
    <location>
        <begin position="148"/>
        <end position="160"/>
    </location>
</feature>
<evidence type="ECO:0000313" key="4">
    <source>
        <dbReference type="Proteomes" id="UP001172673"/>
    </source>
</evidence>
<feature type="compositionally biased region" description="Polar residues" evidence="2">
    <location>
        <begin position="178"/>
        <end position="189"/>
    </location>
</feature>
<evidence type="ECO:0000313" key="3">
    <source>
        <dbReference type="EMBL" id="KAJ9604020.1"/>
    </source>
</evidence>
<keyword evidence="1" id="KW-0175">Coiled coil</keyword>
<evidence type="ECO:0000256" key="2">
    <source>
        <dbReference type="SAM" id="MobiDB-lite"/>
    </source>
</evidence>